<name>A0A2K1QRH7_9PEZI</name>
<keyword evidence="2" id="KW-1133">Transmembrane helix</keyword>
<feature type="region of interest" description="Disordered" evidence="1">
    <location>
        <begin position="232"/>
        <end position="253"/>
    </location>
</feature>
<dbReference type="OrthoDB" id="2830640at2759"/>
<organism evidence="3 4">
    <name type="scientific">Sphaceloma murrayae</name>
    <dbReference type="NCBI Taxonomy" id="2082308"/>
    <lineage>
        <taxon>Eukaryota</taxon>
        <taxon>Fungi</taxon>
        <taxon>Dikarya</taxon>
        <taxon>Ascomycota</taxon>
        <taxon>Pezizomycotina</taxon>
        <taxon>Dothideomycetes</taxon>
        <taxon>Dothideomycetidae</taxon>
        <taxon>Myriangiales</taxon>
        <taxon>Elsinoaceae</taxon>
        <taxon>Sphaceloma</taxon>
    </lineage>
</organism>
<dbReference type="EMBL" id="NKHZ01000049">
    <property type="protein sequence ID" value="PNS17665.1"/>
    <property type="molecule type" value="Genomic_DNA"/>
</dbReference>
<reference evidence="3 4" key="1">
    <citation type="submission" date="2017-06" db="EMBL/GenBank/DDBJ databases">
        <title>Draft genome sequence of a variant of Elsinoe murrayae.</title>
        <authorList>
            <person name="Cheng Q."/>
        </authorList>
    </citation>
    <scope>NUCLEOTIDE SEQUENCE [LARGE SCALE GENOMIC DNA]</scope>
    <source>
        <strain evidence="3 4">CQ-2017a</strain>
    </source>
</reference>
<gene>
    <name evidence="3" type="ORF">CAC42_3060</name>
</gene>
<dbReference type="AlphaFoldDB" id="A0A2K1QRH7"/>
<feature type="transmembrane region" description="Helical" evidence="2">
    <location>
        <begin position="440"/>
        <end position="460"/>
    </location>
</feature>
<dbReference type="InParanoid" id="A0A2K1QRH7"/>
<proteinExistence type="predicted"/>
<dbReference type="Proteomes" id="UP000243797">
    <property type="component" value="Unassembled WGS sequence"/>
</dbReference>
<dbReference type="STRING" id="2082308.A0A2K1QRH7"/>
<dbReference type="Gene3D" id="1.20.58.340">
    <property type="entry name" value="Magnesium transport protein CorA, transmembrane region"/>
    <property type="match status" value="1"/>
</dbReference>
<sequence>MSSKQHLHGATHGGSAGLETTKTVLDAFCRPPEDGAAFRLAFISAKLSEKGKPISNYPTEDEQQRLHDVLGMDTSFWSKMQQDSSSYFGAEDHAKPHSETHSMLHSHTTNLRLLIKVAETPPNASLAVDKGVPYAWAEFGVFTRWQPGGRTAVLVQCGRGTETIGALRHLLEPLTRLDNVKDPYMVYALILQRLVFEFDKSVWSWRDRVRDFEKDRLSQKAMQSIVTRIVSNEVPHGDHKNSSAPSEEHEPGKPTSVVFNMVPPEPDYQRMHEVARHIIHCTEMLATAINVIDNIIQEHDAFVNEHADLLKDAKIEISNTRKAFRKHKSFLQGFHLRSKALEDRLSNEVDLAFAAVTQHDSKVAVKIAEATQSDSASTKTISFLGLIFLPSTFVCSLFSTSFFSLQPTVQVDGTQGTQGPPSTVKSDNVPTYWMMSDRFWIYWVWAIPLTIVTIFVWSVWQNYSVKRHPKARSEAPRRLKLGAMFSPFKKIREQKMEALHEIEVGQKV</sequence>
<accession>A0A2K1QRH7</accession>
<feature type="transmembrane region" description="Helical" evidence="2">
    <location>
        <begin position="381"/>
        <end position="403"/>
    </location>
</feature>
<evidence type="ECO:0000313" key="3">
    <source>
        <dbReference type="EMBL" id="PNS17665.1"/>
    </source>
</evidence>
<keyword evidence="2" id="KW-0472">Membrane</keyword>
<feature type="compositionally biased region" description="Basic and acidic residues" evidence="1">
    <location>
        <begin position="235"/>
        <end position="252"/>
    </location>
</feature>
<evidence type="ECO:0000256" key="1">
    <source>
        <dbReference type="SAM" id="MobiDB-lite"/>
    </source>
</evidence>
<keyword evidence="2" id="KW-0812">Transmembrane</keyword>
<keyword evidence="4" id="KW-1185">Reference proteome</keyword>
<protein>
    <submittedName>
        <fullName evidence="3">Uncharacterized protein</fullName>
    </submittedName>
</protein>
<comment type="caution">
    <text evidence="3">The sequence shown here is derived from an EMBL/GenBank/DDBJ whole genome shotgun (WGS) entry which is preliminary data.</text>
</comment>
<evidence type="ECO:0000256" key="2">
    <source>
        <dbReference type="SAM" id="Phobius"/>
    </source>
</evidence>
<evidence type="ECO:0000313" key="4">
    <source>
        <dbReference type="Proteomes" id="UP000243797"/>
    </source>
</evidence>